<accession>A0ABV1RCM1</accession>
<dbReference type="Proteomes" id="UP001467690">
    <property type="component" value="Unassembled WGS sequence"/>
</dbReference>
<gene>
    <name evidence="1" type="ORF">ABS311_02005</name>
</gene>
<sequence>MPINAYSNGLNSAILNSTILNNNLGVQSAVQSSERSQSPTALSYSLPQENQLLDTQQVLANAAAQQIGSTSQILKGAGAGDPLTNQLVSFSVNANNTLSTLSLDDVTAGAVGRIINETI</sequence>
<organism evidence="1 2">
    <name type="scientific">Catenovulum sediminis</name>
    <dbReference type="NCBI Taxonomy" id="1740262"/>
    <lineage>
        <taxon>Bacteria</taxon>
        <taxon>Pseudomonadati</taxon>
        <taxon>Pseudomonadota</taxon>
        <taxon>Gammaproteobacteria</taxon>
        <taxon>Alteromonadales</taxon>
        <taxon>Alteromonadaceae</taxon>
        <taxon>Catenovulum</taxon>
    </lineage>
</organism>
<evidence type="ECO:0000313" key="1">
    <source>
        <dbReference type="EMBL" id="MER2490659.1"/>
    </source>
</evidence>
<dbReference type="RefSeq" id="WP_143870942.1">
    <property type="nucleotide sequence ID" value="NZ_CP041660.1"/>
</dbReference>
<dbReference type="EMBL" id="JBELOE010000062">
    <property type="protein sequence ID" value="MER2490659.1"/>
    <property type="molecule type" value="Genomic_DNA"/>
</dbReference>
<keyword evidence="2" id="KW-1185">Reference proteome</keyword>
<name>A0ABV1RCM1_9ALTE</name>
<reference evidence="1 2" key="1">
    <citation type="submission" date="2024-06" db="EMBL/GenBank/DDBJ databases">
        <authorList>
            <person name="Chen R.Y."/>
        </authorList>
    </citation>
    <scope>NUCLEOTIDE SEQUENCE [LARGE SCALE GENOMIC DNA]</scope>
    <source>
        <strain evidence="1 2">D2</strain>
    </source>
</reference>
<proteinExistence type="predicted"/>
<comment type="caution">
    <text evidence="1">The sequence shown here is derived from an EMBL/GenBank/DDBJ whole genome shotgun (WGS) entry which is preliminary data.</text>
</comment>
<evidence type="ECO:0000313" key="2">
    <source>
        <dbReference type="Proteomes" id="UP001467690"/>
    </source>
</evidence>
<protein>
    <submittedName>
        <fullName evidence="1">Uncharacterized protein</fullName>
    </submittedName>
</protein>